<gene>
    <name evidence="21" type="primary">PTGES2</name>
    <name evidence="21" type="ORF">SNAT2548_LOCUS27522</name>
</gene>
<evidence type="ECO:0000256" key="9">
    <source>
        <dbReference type="ARBA" id="ARBA00022832"/>
    </source>
</evidence>
<keyword evidence="22" id="KW-1185">Reference proteome</keyword>
<evidence type="ECO:0000256" key="14">
    <source>
        <dbReference type="ARBA" id="ARBA00023235"/>
    </source>
</evidence>
<keyword evidence="8 19" id="KW-0812">Transmembrane</keyword>
<comment type="pathway">
    <text evidence="1">Lipid metabolism; prostaglandin biosynthesis.</text>
</comment>
<feature type="domain" description="GST N-terminal" evidence="20">
    <location>
        <begin position="81"/>
        <end position="150"/>
    </location>
</feature>
<evidence type="ECO:0000256" key="5">
    <source>
        <dbReference type="ARBA" id="ARBA00022501"/>
    </source>
</evidence>
<dbReference type="UniPathway" id="UPA00662"/>
<keyword evidence="5" id="KW-0644">Prostaglandin metabolism</keyword>
<dbReference type="Gene3D" id="1.20.1050.10">
    <property type="match status" value="1"/>
</dbReference>
<dbReference type="Pfam" id="PF13410">
    <property type="entry name" value="GST_C_2"/>
    <property type="match status" value="1"/>
</dbReference>
<evidence type="ECO:0000256" key="2">
    <source>
        <dbReference type="ARBA" id="ARBA00007409"/>
    </source>
</evidence>
<dbReference type="PANTHER" id="PTHR12782">
    <property type="entry name" value="MICROSOMAL PROSTAGLANDIN E SYNTHASE-2"/>
    <property type="match status" value="1"/>
</dbReference>
<evidence type="ECO:0000256" key="8">
    <source>
        <dbReference type="ARBA" id="ARBA00022692"/>
    </source>
</evidence>
<dbReference type="InterPro" id="IPR040079">
    <property type="entry name" value="Glutathione_S-Trfase"/>
</dbReference>
<evidence type="ECO:0000259" key="20">
    <source>
        <dbReference type="Pfam" id="PF13417"/>
    </source>
</evidence>
<comment type="similarity">
    <text evidence="2">Belongs to the GST superfamily.</text>
</comment>
<keyword evidence="11" id="KW-0443">Lipid metabolism</keyword>
<proteinExistence type="inferred from homology"/>
<comment type="catalytic activity">
    <reaction evidence="15">
        <text>prostaglandin H2 = (12S)-hydroxy-(5Z,8E,10E)-heptadecatrienoate + malonaldehyde</text>
        <dbReference type="Rhea" id="RHEA:48644"/>
        <dbReference type="ChEBI" id="CHEBI:57405"/>
        <dbReference type="ChEBI" id="CHEBI:90694"/>
        <dbReference type="ChEBI" id="CHEBI:566274"/>
    </reaction>
    <physiologicalReaction direction="left-to-right" evidence="15">
        <dbReference type="Rhea" id="RHEA:48645"/>
    </physiologicalReaction>
</comment>
<comment type="caution">
    <text evidence="21">The sequence shown here is derived from an EMBL/GenBank/DDBJ whole genome shotgun (WGS) entry which is preliminary data.</text>
</comment>
<feature type="transmembrane region" description="Helical" evidence="19">
    <location>
        <begin position="35"/>
        <end position="58"/>
    </location>
</feature>
<dbReference type="CDD" id="cd03197">
    <property type="entry name" value="GST_C_mPGES2"/>
    <property type="match status" value="1"/>
</dbReference>
<dbReference type="InterPro" id="IPR034334">
    <property type="entry name" value="PGES2"/>
</dbReference>
<dbReference type="Pfam" id="PF13417">
    <property type="entry name" value="GST_N_3"/>
    <property type="match status" value="1"/>
</dbReference>
<dbReference type="Gene3D" id="3.40.30.10">
    <property type="entry name" value="Glutaredoxin"/>
    <property type="match status" value="1"/>
</dbReference>
<dbReference type="GO" id="GO:0001516">
    <property type="term" value="P:prostaglandin biosynthetic process"/>
    <property type="evidence" value="ECO:0007669"/>
    <property type="project" value="UniProtKB-UniPathway"/>
</dbReference>
<evidence type="ECO:0000256" key="7">
    <source>
        <dbReference type="ARBA" id="ARBA00022585"/>
    </source>
</evidence>
<comment type="subcellular location">
    <subcellularLocation>
        <location evidence="18">Endomembrane system</location>
        <topology evidence="18">Single-pass membrane protein</topology>
    </subcellularLocation>
</comment>
<dbReference type="SUPFAM" id="SSF52833">
    <property type="entry name" value="Thioredoxin-like"/>
    <property type="match status" value="1"/>
</dbReference>
<keyword evidence="10 19" id="KW-1133">Transmembrane helix</keyword>
<keyword evidence="12 19" id="KW-0472">Membrane</keyword>
<evidence type="ECO:0000256" key="10">
    <source>
        <dbReference type="ARBA" id="ARBA00022989"/>
    </source>
</evidence>
<evidence type="ECO:0000256" key="19">
    <source>
        <dbReference type="SAM" id="Phobius"/>
    </source>
</evidence>
<dbReference type="EC" id="5.3.99.3" evidence="3"/>
<evidence type="ECO:0000256" key="17">
    <source>
        <dbReference type="ARBA" id="ARBA00031041"/>
    </source>
</evidence>
<dbReference type="SUPFAM" id="SSF47616">
    <property type="entry name" value="GST C-terminal domain-like"/>
    <property type="match status" value="1"/>
</dbReference>
<evidence type="ECO:0000256" key="3">
    <source>
        <dbReference type="ARBA" id="ARBA00012203"/>
    </source>
</evidence>
<organism evidence="21 22">
    <name type="scientific">Symbiodinium natans</name>
    <dbReference type="NCBI Taxonomy" id="878477"/>
    <lineage>
        <taxon>Eukaryota</taxon>
        <taxon>Sar</taxon>
        <taxon>Alveolata</taxon>
        <taxon>Dinophyceae</taxon>
        <taxon>Suessiales</taxon>
        <taxon>Symbiodiniaceae</taxon>
        <taxon>Symbiodinium</taxon>
    </lineage>
</organism>
<dbReference type="InterPro" id="IPR036249">
    <property type="entry name" value="Thioredoxin-like_sf"/>
</dbReference>
<keyword evidence="14" id="KW-0413">Isomerase</keyword>
<comment type="catalytic activity">
    <reaction evidence="16">
        <text>prostaglandin H2 = prostaglandin E2</text>
        <dbReference type="Rhea" id="RHEA:12893"/>
        <dbReference type="ChEBI" id="CHEBI:57405"/>
        <dbReference type="ChEBI" id="CHEBI:606564"/>
        <dbReference type="EC" id="5.3.99.3"/>
    </reaction>
    <physiologicalReaction direction="left-to-right" evidence="16">
        <dbReference type="Rhea" id="RHEA:12894"/>
    </physiologicalReaction>
</comment>
<dbReference type="Proteomes" id="UP000604046">
    <property type="component" value="Unassembled WGS sequence"/>
</dbReference>
<keyword evidence="7" id="KW-0643">Prostaglandin biosynthesis</keyword>
<protein>
    <recommendedName>
        <fullName evidence="4">Prostaglandin E synthase 2</fullName>
        <ecNumber evidence="3">5.3.99.3</ecNumber>
    </recommendedName>
    <alternativeName>
        <fullName evidence="17">Microsomal prostaglandin E synthase 2</fullName>
    </alternativeName>
</protein>
<dbReference type="EMBL" id="CAJNDS010002475">
    <property type="protein sequence ID" value="CAE7490842.1"/>
    <property type="molecule type" value="Genomic_DNA"/>
</dbReference>
<evidence type="ECO:0000256" key="15">
    <source>
        <dbReference type="ARBA" id="ARBA00023930"/>
    </source>
</evidence>
<evidence type="ECO:0000256" key="13">
    <source>
        <dbReference type="ARBA" id="ARBA00023160"/>
    </source>
</evidence>
<evidence type="ECO:0000313" key="22">
    <source>
        <dbReference type="Proteomes" id="UP000604046"/>
    </source>
</evidence>
<evidence type="ECO:0000313" key="21">
    <source>
        <dbReference type="EMBL" id="CAE7490842.1"/>
    </source>
</evidence>
<dbReference type="SFLD" id="SFLDG01182">
    <property type="entry name" value="Prostaglandin_E_synthase_like"/>
    <property type="match status" value="1"/>
</dbReference>
<evidence type="ECO:0000256" key="12">
    <source>
        <dbReference type="ARBA" id="ARBA00023136"/>
    </source>
</evidence>
<evidence type="ECO:0000256" key="18">
    <source>
        <dbReference type="ARBA" id="ARBA00037847"/>
    </source>
</evidence>
<dbReference type="SFLD" id="SFLDS00019">
    <property type="entry name" value="Glutathione_Transferase_(cytos"/>
    <property type="match status" value="1"/>
</dbReference>
<dbReference type="PROSITE" id="PS51354">
    <property type="entry name" value="GLUTAREDOXIN_2"/>
    <property type="match status" value="1"/>
</dbReference>
<reference evidence="21" key="1">
    <citation type="submission" date="2021-02" db="EMBL/GenBank/DDBJ databases">
        <authorList>
            <person name="Dougan E. K."/>
            <person name="Rhodes N."/>
            <person name="Thang M."/>
            <person name="Chan C."/>
        </authorList>
    </citation>
    <scope>NUCLEOTIDE SEQUENCE</scope>
</reference>
<sequence length="299" mass="32112">MPTAPLISREVAQGNVRVPQRAILRAPMARRTRSAMLSWTSACFLALFAATAFVTGGWKLQAKRCPSRLAAGASASPAVKLYQFESCPFCSKVRAYCDYNGVKLNKIEVNPVTKAQIDGVAGDYKKVPIADIDGEIVTGSADIIRKIGSAIGNSESEADAEWGQWVDSTLVKTLPPNIYRTPEESLQIAGKVGDNFDFVSGTVAKYFGGAAMFFVAKSLAKKAGISKGKEREALYDACAKWEGALGEKPYLSGDKPGMADLEVFGVLSSVEGTDTHRDMLANTGISSWYGRMKKACGRD</sequence>
<evidence type="ECO:0000256" key="11">
    <source>
        <dbReference type="ARBA" id="ARBA00023098"/>
    </source>
</evidence>
<evidence type="ECO:0000256" key="6">
    <source>
        <dbReference type="ARBA" id="ARBA00022516"/>
    </source>
</evidence>
<dbReference type="InterPro" id="IPR004045">
    <property type="entry name" value="Glutathione_S-Trfase_N"/>
</dbReference>
<dbReference type="PANTHER" id="PTHR12782:SF5">
    <property type="entry name" value="PROSTAGLANDIN E SYNTHASE 2"/>
    <property type="match status" value="1"/>
</dbReference>
<evidence type="ECO:0000256" key="4">
    <source>
        <dbReference type="ARBA" id="ARBA00019474"/>
    </source>
</evidence>
<evidence type="ECO:0000256" key="16">
    <source>
        <dbReference type="ARBA" id="ARBA00023931"/>
    </source>
</evidence>
<dbReference type="GO" id="GO:0050220">
    <property type="term" value="F:prostaglandin-E synthase activity"/>
    <property type="evidence" value="ECO:0007669"/>
    <property type="project" value="UniProtKB-EC"/>
</dbReference>
<evidence type="ECO:0000256" key="1">
    <source>
        <dbReference type="ARBA" id="ARBA00004702"/>
    </source>
</evidence>
<name>A0A812SPY0_9DINO</name>
<dbReference type="GO" id="GO:0005739">
    <property type="term" value="C:mitochondrion"/>
    <property type="evidence" value="ECO:0007669"/>
    <property type="project" value="TreeGrafter"/>
</dbReference>
<keyword evidence="9" id="KW-0276">Fatty acid metabolism</keyword>
<accession>A0A812SPY0</accession>
<keyword evidence="6" id="KW-0444">Lipid biosynthesis</keyword>
<dbReference type="OrthoDB" id="423541at2759"/>
<dbReference type="InterPro" id="IPR034335">
    <property type="entry name" value="PGES2_C"/>
</dbReference>
<dbReference type="InterPro" id="IPR036282">
    <property type="entry name" value="Glutathione-S-Trfase_C_sf"/>
</dbReference>
<dbReference type="SFLD" id="SFLDG01203">
    <property type="entry name" value="Prostaglandin_E_synthase_like1"/>
    <property type="match status" value="1"/>
</dbReference>
<dbReference type="GO" id="GO:0012505">
    <property type="term" value="C:endomembrane system"/>
    <property type="evidence" value="ECO:0007669"/>
    <property type="project" value="UniProtKB-SubCell"/>
</dbReference>
<keyword evidence="13" id="KW-0275">Fatty acid biosynthesis</keyword>
<dbReference type="AlphaFoldDB" id="A0A812SPY0"/>